<name>A0A1E3QY64_9ASCO</name>
<evidence type="ECO:0000256" key="1">
    <source>
        <dbReference type="ARBA" id="ARBA00003265"/>
    </source>
</evidence>
<evidence type="ECO:0000256" key="4">
    <source>
        <dbReference type="ARBA" id="ARBA00006122"/>
    </source>
</evidence>
<dbReference type="Gene3D" id="3.40.50.2000">
    <property type="entry name" value="Glycogen Phosphorylase B"/>
    <property type="match status" value="2"/>
</dbReference>
<feature type="domain" description="PIGA GPI anchor biosynthesis" evidence="13">
    <location>
        <begin position="57"/>
        <end position="146"/>
    </location>
</feature>
<proteinExistence type="inferred from homology"/>
<protein>
    <recommendedName>
        <fullName evidence="11">Phosphatidylinositol N-acetylglucosaminyltransferase GPI3 subunit</fullName>
        <ecNumber evidence="5">2.4.1.198</ecNumber>
    </recommendedName>
    <alternativeName>
        <fullName evidence="10">GlcNAc-PI synthesis protein</fullName>
    </alternativeName>
</protein>
<evidence type="ECO:0000256" key="8">
    <source>
        <dbReference type="ARBA" id="ARBA00022679"/>
    </source>
</evidence>
<dbReference type="PANTHER" id="PTHR45871:SF1">
    <property type="entry name" value="PHOSPHATIDYLINOSITOL N-ACETYLGLUCOSAMINYLTRANSFERASE SUBUNIT A"/>
    <property type="match status" value="1"/>
</dbReference>
<dbReference type="FunFam" id="3.40.50.2000:FF:000053">
    <property type="entry name" value="Phosphatidylinositol N-acetylglucosaminyltransferase GPI3 subunit"/>
    <property type="match status" value="1"/>
</dbReference>
<comment type="function">
    <text evidence="1">Catalytic subunit in the complex catalyzing the transfer of N-acetylglucosamine from UDP-N-acetylglucosamine to phosphatidylinositol, the first step of GPI biosynthesis.</text>
</comment>
<dbReference type="InterPro" id="IPR039507">
    <property type="entry name" value="PIG-A/GPI3"/>
</dbReference>
<keyword evidence="6" id="KW-0337">GPI-anchor biosynthesis</keyword>
<sequence length="474" mass="52777">MEIQATPLGRTVNGAPSYNIAMITDFFYPQPGGVELHVYHLSQKLMDLGHSVVVITHAYKSRTGVRYLTNGLKVYYVPFLIFYRETSFPSVFSCFPILRNIFIREQIDIIHGHGCYSSIGLEAIVHASAMDIKTVFTDHSLFGFADVASVLGNKTLAFSLSDVGHVICVSHTCKENTTLRARIHPSNVSVIPNAVIAKDFAPAPDSCAVAANTSQADAHDSITIVVISRLYQNKGADLLTAIIPTICESNPKIKFLIAGDGPKFIDLEQMREKYALQERVQLVGRIRHEEVRSVMIQGQIFFHPSLTEAFGTVLVEAASCGLLVVSAKVGGIPEVLPEHMSVFADETSEPAMVDAVTKAIQIVTEDRNYTANFHLEVKTMYSWMDVARRTENVYHLVTAADAAKDRSEEPNRRTLKRILKFYYQSATLGGKLYALCAVVDMFVYFFLELFLPRHQIDVARKWPVHRKGDDEVDG</sequence>
<evidence type="ECO:0000313" key="15">
    <source>
        <dbReference type="Proteomes" id="UP000094336"/>
    </source>
</evidence>
<gene>
    <name evidence="14" type="ORF">BABINDRAFT_159103</name>
</gene>
<dbReference type="GO" id="GO:0006506">
    <property type="term" value="P:GPI anchor biosynthetic process"/>
    <property type="evidence" value="ECO:0007669"/>
    <property type="project" value="UniProtKB-UniPathway"/>
</dbReference>
<reference evidence="15" key="1">
    <citation type="submission" date="2016-05" db="EMBL/GenBank/DDBJ databases">
        <title>Comparative genomics of biotechnologically important yeasts.</title>
        <authorList>
            <consortium name="DOE Joint Genome Institute"/>
            <person name="Riley R."/>
            <person name="Haridas S."/>
            <person name="Wolfe K.H."/>
            <person name="Lopes M.R."/>
            <person name="Hittinger C.T."/>
            <person name="Goker M."/>
            <person name="Salamov A."/>
            <person name="Wisecaver J."/>
            <person name="Long T.M."/>
            <person name="Aerts A.L."/>
            <person name="Barry K."/>
            <person name="Choi C."/>
            <person name="Clum A."/>
            <person name="Coughlan A.Y."/>
            <person name="Deshpande S."/>
            <person name="Douglass A.P."/>
            <person name="Hanson S.J."/>
            <person name="Klenk H.-P."/>
            <person name="Labutti K."/>
            <person name="Lapidus A."/>
            <person name="Lindquist E."/>
            <person name="Lipzen A."/>
            <person name="Meier-Kolthoff J.P."/>
            <person name="Ohm R.A."/>
            <person name="Otillar R.P."/>
            <person name="Pangilinan J."/>
            <person name="Peng Y."/>
            <person name="Rokas A."/>
            <person name="Rosa C.A."/>
            <person name="Scheuner C."/>
            <person name="Sibirny A.A."/>
            <person name="Slot J.C."/>
            <person name="Stielow J.B."/>
            <person name="Sun H."/>
            <person name="Kurtzman C.P."/>
            <person name="Blackwell M."/>
            <person name="Grigoriev I.V."/>
            <person name="Jeffries T.W."/>
        </authorList>
    </citation>
    <scope>NUCLEOTIDE SEQUENCE [LARGE SCALE GENOMIC DNA]</scope>
    <source>
        <strain evidence="15">NRRL Y-12698</strain>
    </source>
</reference>
<dbReference type="Pfam" id="PF00534">
    <property type="entry name" value="Glycos_transf_1"/>
    <property type="match status" value="1"/>
</dbReference>
<evidence type="ECO:0000256" key="2">
    <source>
        <dbReference type="ARBA" id="ARBA00004586"/>
    </source>
</evidence>
<dbReference type="RefSeq" id="XP_018987862.1">
    <property type="nucleotide sequence ID" value="XM_019127462.1"/>
</dbReference>
<evidence type="ECO:0000256" key="3">
    <source>
        <dbReference type="ARBA" id="ARBA00004687"/>
    </source>
</evidence>
<feature type="domain" description="Glycosyl transferase family 1" evidence="12">
    <location>
        <begin position="218"/>
        <end position="363"/>
    </location>
</feature>
<evidence type="ECO:0000256" key="7">
    <source>
        <dbReference type="ARBA" id="ARBA00022676"/>
    </source>
</evidence>
<dbReference type="InterPro" id="IPR013234">
    <property type="entry name" value="PIGA_GPI_anchor_biosynthesis"/>
</dbReference>
<dbReference type="EMBL" id="KV454426">
    <property type="protein sequence ID" value="ODQ82534.1"/>
    <property type="molecule type" value="Genomic_DNA"/>
</dbReference>
<evidence type="ECO:0000256" key="11">
    <source>
        <dbReference type="ARBA" id="ARBA00068617"/>
    </source>
</evidence>
<dbReference type="Proteomes" id="UP000094336">
    <property type="component" value="Unassembled WGS sequence"/>
</dbReference>
<keyword evidence="9" id="KW-0256">Endoplasmic reticulum</keyword>
<evidence type="ECO:0000256" key="9">
    <source>
        <dbReference type="ARBA" id="ARBA00022824"/>
    </source>
</evidence>
<dbReference type="OrthoDB" id="734129at2759"/>
<dbReference type="Pfam" id="PF08288">
    <property type="entry name" value="PIGA"/>
    <property type="match status" value="1"/>
</dbReference>
<dbReference type="UniPathway" id="UPA00196"/>
<keyword evidence="8 14" id="KW-0808">Transferase</keyword>
<evidence type="ECO:0000256" key="5">
    <source>
        <dbReference type="ARBA" id="ARBA00012420"/>
    </source>
</evidence>
<dbReference type="STRING" id="984486.A0A1E3QY64"/>
<comment type="pathway">
    <text evidence="3">Glycolipid biosynthesis; glycosylphosphatidylinositol-anchor biosynthesis.</text>
</comment>
<dbReference type="EC" id="2.4.1.198" evidence="5"/>
<evidence type="ECO:0000256" key="6">
    <source>
        <dbReference type="ARBA" id="ARBA00022502"/>
    </source>
</evidence>
<evidence type="ECO:0000259" key="13">
    <source>
        <dbReference type="Pfam" id="PF08288"/>
    </source>
</evidence>
<evidence type="ECO:0000313" key="14">
    <source>
        <dbReference type="EMBL" id="ODQ82534.1"/>
    </source>
</evidence>
<organism evidence="14 15">
    <name type="scientific">Babjeviella inositovora NRRL Y-12698</name>
    <dbReference type="NCBI Taxonomy" id="984486"/>
    <lineage>
        <taxon>Eukaryota</taxon>
        <taxon>Fungi</taxon>
        <taxon>Dikarya</taxon>
        <taxon>Ascomycota</taxon>
        <taxon>Saccharomycotina</taxon>
        <taxon>Pichiomycetes</taxon>
        <taxon>Serinales incertae sedis</taxon>
        <taxon>Babjeviella</taxon>
    </lineage>
</organism>
<dbReference type="InterPro" id="IPR001296">
    <property type="entry name" value="Glyco_trans_1"/>
</dbReference>
<dbReference type="PANTHER" id="PTHR45871">
    <property type="entry name" value="N-ACETYLGLUCOSAMINYL-PHOSPHATIDYLINOSITOL BIOSYNTHETIC PROTEIN"/>
    <property type="match status" value="1"/>
</dbReference>
<dbReference type="GO" id="GO:0017176">
    <property type="term" value="F:phosphatidylinositol N-acetylglucosaminyltransferase activity"/>
    <property type="evidence" value="ECO:0007669"/>
    <property type="project" value="UniProtKB-EC"/>
</dbReference>
<dbReference type="GeneID" id="30145315"/>
<dbReference type="AlphaFoldDB" id="A0A1E3QY64"/>
<keyword evidence="7" id="KW-0328">Glycosyltransferase</keyword>
<keyword evidence="15" id="KW-1185">Reference proteome</keyword>
<dbReference type="CDD" id="cd03796">
    <property type="entry name" value="GT4_PIG-A-like"/>
    <property type="match status" value="1"/>
</dbReference>
<dbReference type="GO" id="GO:0000506">
    <property type="term" value="C:glycosylphosphatidylinositol-N-acetylglucosaminyltransferase (GPI-GnT) complex"/>
    <property type="evidence" value="ECO:0007669"/>
    <property type="project" value="InterPro"/>
</dbReference>
<comment type="similarity">
    <text evidence="4">Belongs to the glycosyltransferase group 1 family.</text>
</comment>
<comment type="subcellular location">
    <subcellularLocation>
        <location evidence="2">Endoplasmic reticulum membrane</location>
    </subcellularLocation>
</comment>
<evidence type="ECO:0000256" key="10">
    <source>
        <dbReference type="ARBA" id="ARBA00032160"/>
    </source>
</evidence>
<accession>A0A1E3QY64</accession>
<dbReference type="FunFam" id="3.40.50.2000:FF:000026">
    <property type="entry name" value="Phosphatidylinositol N-acetylglucosaminyltransferase subunit A"/>
    <property type="match status" value="1"/>
</dbReference>
<evidence type="ECO:0000259" key="12">
    <source>
        <dbReference type="Pfam" id="PF00534"/>
    </source>
</evidence>
<dbReference type="SUPFAM" id="SSF53756">
    <property type="entry name" value="UDP-Glycosyltransferase/glycogen phosphorylase"/>
    <property type="match status" value="1"/>
</dbReference>